<dbReference type="Proteomes" id="UP000255265">
    <property type="component" value="Unassembled WGS sequence"/>
</dbReference>
<keyword evidence="4" id="KW-0997">Cell inner membrane</keyword>
<evidence type="ECO:0000259" key="10">
    <source>
        <dbReference type="PROSITE" id="PS50928"/>
    </source>
</evidence>
<dbReference type="GO" id="GO:0055085">
    <property type="term" value="P:transmembrane transport"/>
    <property type="evidence" value="ECO:0007669"/>
    <property type="project" value="InterPro"/>
</dbReference>
<dbReference type="EMBL" id="QQAV01000006">
    <property type="protein sequence ID" value="RDI23326.1"/>
    <property type="molecule type" value="Genomic_DNA"/>
</dbReference>
<evidence type="ECO:0000256" key="5">
    <source>
        <dbReference type="ARBA" id="ARBA00022692"/>
    </source>
</evidence>
<evidence type="ECO:0000256" key="2">
    <source>
        <dbReference type="ARBA" id="ARBA00022448"/>
    </source>
</evidence>
<gene>
    <name evidence="11" type="ORF">DFR41_10628</name>
</gene>
<feature type="transmembrane region" description="Helical" evidence="8">
    <location>
        <begin position="197"/>
        <end position="227"/>
    </location>
</feature>
<reference evidence="11 12" key="1">
    <citation type="submission" date="2018-07" db="EMBL/GenBank/DDBJ databases">
        <title>Genomic Encyclopedia of Type Strains, Phase IV (KMG-IV): sequencing the most valuable type-strain genomes for metagenomic binning, comparative biology and taxonomic classification.</title>
        <authorList>
            <person name="Goeker M."/>
        </authorList>
    </citation>
    <scope>NUCLEOTIDE SEQUENCE [LARGE SCALE GENOMIC DNA]</scope>
    <source>
        <strain evidence="11 12">DSM 21352</strain>
    </source>
</reference>
<dbReference type="PANTHER" id="PTHR43357">
    <property type="entry name" value="INNER MEMBRANE ABC TRANSPORTER PERMEASE PROTEIN YDCV"/>
    <property type="match status" value="1"/>
</dbReference>
<keyword evidence="3" id="KW-1003">Cell membrane</keyword>
<feature type="transmembrane region" description="Helical" evidence="8">
    <location>
        <begin position="157"/>
        <end position="176"/>
    </location>
</feature>
<dbReference type="RefSeq" id="WP_114803409.1">
    <property type="nucleotide sequence ID" value="NZ_QQAV01000006.1"/>
</dbReference>
<sequence length="291" mass="30675">MAEAFVSGTPVPVTPTAPTAKADPRGRAERLSFTLVFGLLGLMAAVLLLAPTVIVVITSFTSGYSLKFPPPGYSTRWYEALWDQSPELIEAFVLSLELAATATAISIVLAVAAALALARRREAWARAAEALFLSPLMLPALAIGLSLLMLFNLAGTGLSFTTLVLGHVAITAPYILRTTTASLAQMDGALMESAHSLGASGVFAFRTVTLPLIAPGVAAGAFIGFMYSFDNVAVSLFLSDARSEVLPIRMWHIIESSLDVRAAAVSGVLIAATIVLMVVMERVAGISRHMR</sequence>
<accession>A0A370FC73</accession>
<feature type="compositionally biased region" description="Low complexity" evidence="9">
    <location>
        <begin position="9"/>
        <end position="20"/>
    </location>
</feature>
<name>A0A370FC73_9BURK</name>
<evidence type="ECO:0000313" key="12">
    <source>
        <dbReference type="Proteomes" id="UP000255265"/>
    </source>
</evidence>
<comment type="similarity">
    <text evidence="8">Belongs to the binding-protein-dependent transport system permease family.</text>
</comment>
<dbReference type="CDD" id="cd06261">
    <property type="entry name" value="TM_PBP2"/>
    <property type="match status" value="1"/>
</dbReference>
<evidence type="ECO:0000256" key="7">
    <source>
        <dbReference type="ARBA" id="ARBA00023136"/>
    </source>
</evidence>
<evidence type="ECO:0000256" key="3">
    <source>
        <dbReference type="ARBA" id="ARBA00022475"/>
    </source>
</evidence>
<evidence type="ECO:0000256" key="1">
    <source>
        <dbReference type="ARBA" id="ARBA00004429"/>
    </source>
</evidence>
<dbReference type="OrthoDB" id="9815533at2"/>
<comment type="subcellular location">
    <subcellularLocation>
        <location evidence="1">Cell inner membrane</location>
        <topology evidence="1">Multi-pass membrane protein</topology>
    </subcellularLocation>
    <subcellularLocation>
        <location evidence="8">Cell membrane</location>
        <topology evidence="8">Multi-pass membrane protein</topology>
    </subcellularLocation>
</comment>
<proteinExistence type="inferred from homology"/>
<evidence type="ECO:0000256" key="8">
    <source>
        <dbReference type="RuleBase" id="RU363032"/>
    </source>
</evidence>
<feature type="domain" description="ABC transmembrane type-1" evidence="10">
    <location>
        <begin position="92"/>
        <end position="280"/>
    </location>
</feature>
<dbReference type="InterPro" id="IPR000515">
    <property type="entry name" value="MetI-like"/>
</dbReference>
<dbReference type="GO" id="GO:0005886">
    <property type="term" value="C:plasma membrane"/>
    <property type="evidence" value="ECO:0007669"/>
    <property type="project" value="UniProtKB-SubCell"/>
</dbReference>
<evidence type="ECO:0000313" key="11">
    <source>
        <dbReference type="EMBL" id="RDI23326.1"/>
    </source>
</evidence>
<keyword evidence="5 8" id="KW-0812">Transmembrane</keyword>
<feature type="transmembrane region" description="Helical" evidence="8">
    <location>
        <begin position="260"/>
        <end position="280"/>
    </location>
</feature>
<dbReference type="AlphaFoldDB" id="A0A370FC73"/>
<organism evidence="11 12">
    <name type="scientific">Pseudacidovorax intermedius</name>
    <dbReference type="NCBI Taxonomy" id="433924"/>
    <lineage>
        <taxon>Bacteria</taxon>
        <taxon>Pseudomonadati</taxon>
        <taxon>Pseudomonadota</taxon>
        <taxon>Betaproteobacteria</taxon>
        <taxon>Burkholderiales</taxon>
        <taxon>Comamonadaceae</taxon>
        <taxon>Pseudacidovorax</taxon>
    </lineage>
</organism>
<dbReference type="Pfam" id="PF00528">
    <property type="entry name" value="BPD_transp_1"/>
    <property type="match status" value="1"/>
</dbReference>
<comment type="caution">
    <text evidence="11">The sequence shown here is derived from an EMBL/GenBank/DDBJ whole genome shotgun (WGS) entry which is preliminary data.</text>
</comment>
<feature type="region of interest" description="Disordered" evidence="9">
    <location>
        <begin position="1"/>
        <end position="23"/>
    </location>
</feature>
<keyword evidence="7 8" id="KW-0472">Membrane</keyword>
<keyword evidence="6 8" id="KW-1133">Transmembrane helix</keyword>
<dbReference type="PROSITE" id="PS50928">
    <property type="entry name" value="ABC_TM1"/>
    <property type="match status" value="1"/>
</dbReference>
<protein>
    <submittedName>
        <fullName evidence="11">Putative spermidine/putrescine transport system permease protein</fullName>
    </submittedName>
</protein>
<dbReference type="PANTHER" id="PTHR43357:SF4">
    <property type="entry name" value="INNER MEMBRANE ABC TRANSPORTER PERMEASE PROTEIN YDCV"/>
    <property type="match status" value="1"/>
</dbReference>
<dbReference type="SUPFAM" id="SSF161098">
    <property type="entry name" value="MetI-like"/>
    <property type="match status" value="1"/>
</dbReference>
<evidence type="ECO:0000256" key="9">
    <source>
        <dbReference type="SAM" id="MobiDB-lite"/>
    </source>
</evidence>
<evidence type="ECO:0000256" key="4">
    <source>
        <dbReference type="ARBA" id="ARBA00022519"/>
    </source>
</evidence>
<dbReference type="STRING" id="433924.NS331_06385"/>
<feature type="transmembrane region" description="Helical" evidence="8">
    <location>
        <begin position="91"/>
        <end position="118"/>
    </location>
</feature>
<keyword evidence="12" id="KW-1185">Reference proteome</keyword>
<dbReference type="Gene3D" id="1.10.3720.10">
    <property type="entry name" value="MetI-like"/>
    <property type="match status" value="1"/>
</dbReference>
<feature type="transmembrane region" description="Helical" evidence="8">
    <location>
        <begin position="130"/>
        <end position="151"/>
    </location>
</feature>
<keyword evidence="2 8" id="KW-0813">Transport</keyword>
<feature type="transmembrane region" description="Helical" evidence="8">
    <location>
        <begin position="35"/>
        <end position="60"/>
    </location>
</feature>
<evidence type="ECO:0000256" key="6">
    <source>
        <dbReference type="ARBA" id="ARBA00022989"/>
    </source>
</evidence>
<dbReference type="InterPro" id="IPR035906">
    <property type="entry name" value="MetI-like_sf"/>
</dbReference>